<dbReference type="Pfam" id="PF00550">
    <property type="entry name" value="PP-binding"/>
    <property type="match status" value="1"/>
</dbReference>
<dbReference type="InterPro" id="IPR009081">
    <property type="entry name" value="PP-bd_ACP"/>
</dbReference>
<evidence type="ECO:0000313" key="3">
    <source>
        <dbReference type="Proteomes" id="UP000218113"/>
    </source>
</evidence>
<feature type="domain" description="Carrier" evidence="1">
    <location>
        <begin position="20"/>
        <end position="73"/>
    </location>
</feature>
<reference evidence="3" key="1">
    <citation type="submission" date="2017-08" db="EMBL/GenBank/DDBJ databases">
        <title>A dynamic microbial community with high functional redundancy inhabits the cold, oxic subseafloor aquifer.</title>
        <authorList>
            <person name="Tully B.J."/>
            <person name="Wheat C.G."/>
            <person name="Glazer B.T."/>
            <person name="Huber J.A."/>
        </authorList>
    </citation>
    <scope>NUCLEOTIDE SEQUENCE [LARGE SCALE GENOMIC DNA]</scope>
</reference>
<gene>
    <name evidence="2" type="ORF">COB67_10815</name>
</gene>
<evidence type="ECO:0000313" key="2">
    <source>
        <dbReference type="EMBL" id="PCI25324.1"/>
    </source>
</evidence>
<dbReference type="EMBL" id="NVSR01000114">
    <property type="protein sequence ID" value="PCI25324.1"/>
    <property type="molecule type" value="Genomic_DNA"/>
</dbReference>
<sequence>MDIEKLKTEIFEEMKDLIFNFMGIDKSEIRLKSRLYEDFGIESADMLTVVAAIEKKHQFKFDDTIWEVQSIEDALNVWIRHLQQ</sequence>
<dbReference type="Gene3D" id="1.10.1200.10">
    <property type="entry name" value="ACP-like"/>
    <property type="match status" value="1"/>
</dbReference>
<proteinExistence type="predicted"/>
<comment type="caution">
    <text evidence="2">The sequence shown here is derived from an EMBL/GenBank/DDBJ whole genome shotgun (WGS) entry which is preliminary data.</text>
</comment>
<dbReference type="AlphaFoldDB" id="A0A2A4SW17"/>
<accession>A0A2A4SW17</accession>
<dbReference type="SUPFAM" id="SSF47336">
    <property type="entry name" value="ACP-like"/>
    <property type="match status" value="1"/>
</dbReference>
<name>A0A2A4SW17_9DELT</name>
<organism evidence="2 3">
    <name type="scientific">SAR324 cluster bacterium</name>
    <dbReference type="NCBI Taxonomy" id="2024889"/>
    <lineage>
        <taxon>Bacteria</taxon>
        <taxon>Deltaproteobacteria</taxon>
        <taxon>SAR324 cluster</taxon>
    </lineage>
</organism>
<protein>
    <recommendedName>
        <fullName evidence="1">Carrier domain-containing protein</fullName>
    </recommendedName>
</protein>
<evidence type="ECO:0000259" key="1">
    <source>
        <dbReference type="Pfam" id="PF00550"/>
    </source>
</evidence>
<dbReference type="InterPro" id="IPR036736">
    <property type="entry name" value="ACP-like_sf"/>
</dbReference>
<dbReference type="Proteomes" id="UP000218113">
    <property type="component" value="Unassembled WGS sequence"/>
</dbReference>